<dbReference type="EMBL" id="BNJK01000002">
    <property type="protein sequence ID" value="GHP00102.1"/>
    <property type="molecule type" value="Genomic_DNA"/>
</dbReference>
<accession>A0A8J3J3J2</accession>
<evidence type="ECO:0000313" key="1">
    <source>
        <dbReference type="EMBL" id="GHP00102.1"/>
    </source>
</evidence>
<organism evidence="1 2">
    <name type="scientific">Reticulibacter mediterranei</name>
    <dbReference type="NCBI Taxonomy" id="2778369"/>
    <lineage>
        <taxon>Bacteria</taxon>
        <taxon>Bacillati</taxon>
        <taxon>Chloroflexota</taxon>
        <taxon>Ktedonobacteria</taxon>
        <taxon>Ktedonobacterales</taxon>
        <taxon>Reticulibacteraceae</taxon>
        <taxon>Reticulibacter</taxon>
    </lineage>
</organism>
<keyword evidence="2" id="KW-1185">Reference proteome</keyword>
<gene>
    <name evidence="1" type="ORF">KSF_101490</name>
</gene>
<name>A0A8J3J3J2_9CHLR</name>
<proteinExistence type="predicted"/>
<comment type="caution">
    <text evidence="1">The sequence shown here is derived from an EMBL/GenBank/DDBJ whole genome shotgun (WGS) entry which is preliminary data.</text>
</comment>
<dbReference type="AlphaFoldDB" id="A0A8J3J3J2"/>
<sequence>MLHDITSSRYIEQSLRLFLLVLLGLLISACQEPLQPQTNATPLTTPAASFPTTPSSLRTPQFGNGGQVAPTVKVLASVDPTLIIQFPLVPAASIKSKFPNAKGLVTVFQNPKANDFDVVTVNVENMPPHVKFTIFLTESSSKPFGHGEYIGDLITRDDGSYEATLHLIAFVAFAADARNPEVSKDQSGDASGIQLEHLGMWFDEVTTARRVLGDPKIAGTPFDGGRGLLHAGPQAMTDGQTLPVL</sequence>
<reference evidence="1" key="1">
    <citation type="submission" date="2020-10" db="EMBL/GenBank/DDBJ databases">
        <title>Taxonomic study of unclassified bacteria belonging to the class Ktedonobacteria.</title>
        <authorList>
            <person name="Yabe S."/>
            <person name="Wang C.M."/>
            <person name="Zheng Y."/>
            <person name="Sakai Y."/>
            <person name="Cavaletti L."/>
            <person name="Monciardini P."/>
            <person name="Donadio S."/>
        </authorList>
    </citation>
    <scope>NUCLEOTIDE SEQUENCE</scope>
    <source>
        <strain evidence="1">ID150040</strain>
    </source>
</reference>
<dbReference type="Proteomes" id="UP000597444">
    <property type="component" value="Unassembled WGS sequence"/>
</dbReference>
<protein>
    <submittedName>
        <fullName evidence="1">Uncharacterized protein</fullName>
    </submittedName>
</protein>
<dbReference type="RefSeq" id="WP_220210689.1">
    <property type="nucleotide sequence ID" value="NZ_BNJK01000002.1"/>
</dbReference>
<evidence type="ECO:0000313" key="2">
    <source>
        <dbReference type="Proteomes" id="UP000597444"/>
    </source>
</evidence>